<name>A0ACB9DJU1_ARCLA</name>
<comment type="caution">
    <text evidence="1">The sequence shown here is derived from an EMBL/GenBank/DDBJ whole genome shotgun (WGS) entry which is preliminary data.</text>
</comment>
<dbReference type="Proteomes" id="UP001055879">
    <property type="component" value="Linkage Group LG03"/>
</dbReference>
<proteinExistence type="predicted"/>
<dbReference type="EMBL" id="CM042049">
    <property type="protein sequence ID" value="KAI3746827.1"/>
    <property type="molecule type" value="Genomic_DNA"/>
</dbReference>
<evidence type="ECO:0000313" key="1">
    <source>
        <dbReference type="EMBL" id="KAI3746827.1"/>
    </source>
</evidence>
<gene>
    <name evidence="1" type="ORF">L6452_09268</name>
</gene>
<protein>
    <submittedName>
        <fullName evidence="1">Uncharacterized protein</fullName>
    </submittedName>
</protein>
<reference evidence="2" key="1">
    <citation type="journal article" date="2022" name="Mol. Ecol. Resour.">
        <title>The genomes of chicory, endive, great burdock and yacon provide insights into Asteraceae palaeo-polyploidization history and plant inulin production.</title>
        <authorList>
            <person name="Fan W."/>
            <person name="Wang S."/>
            <person name="Wang H."/>
            <person name="Wang A."/>
            <person name="Jiang F."/>
            <person name="Liu H."/>
            <person name="Zhao H."/>
            <person name="Xu D."/>
            <person name="Zhang Y."/>
        </authorList>
    </citation>
    <scope>NUCLEOTIDE SEQUENCE [LARGE SCALE GENOMIC DNA]</scope>
    <source>
        <strain evidence="2">cv. Niubang</strain>
    </source>
</reference>
<organism evidence="1 2">
    <name type="scientific">Arctium lappa</name>
    <name type="common">Greater burdock</name>
    <name type="synonym">Lappa major</name>
    <dbReference type="NCBI Taxonomy" id="4217"/>
    <lineage>
        <taxon>Eukaryota</taxon>
        <taxon>Viridiplantae</taxon>
        <taxon>Streptophyta</taxon>
        <taxon>Embryophyta</taxon>
        <taxon>Tracheophyta</taxon>
        <taxon>Spermatophyta</taxon>
        <taxon>Magnoliopsida</taxon>
        <taxon>eudicotyledons</taxon>
        <taxon>Gunneridae</taxon>
        <taxon>Pentapetalae</taxon>
        <taxon>asterids</taxon>
        <taxon>campanulids</taxon>
        <taxon>Asterales</taxon>
        <taxon>Asteraceae</taxon>
        <taxon>Carduoideae</taxon>
        <taxon>Cardueae</taxon>
        <taxon>Arctiinae</taxon>
        <taxon>Arctium</taxon>
    </lineage>
</organism>
<sequence>MAEDEFWLDHSDQEDDKEKEETAHLCLMGKEVKYDELDDETADEVENNLLNKKVNGLETKLYARGQIDQTIFLNAPNEEANVKEKWGLGFENPHYLKKAIRKQPALYNFDFLACAETPKVLTNDYFASYSVSEMKAKPVVAKVYVPPLILESKIVGLENVLSDEKLLVDIQQSVFSTVLKNTVFQSTSTKCSKVSKAPQTLSDNFDDLFESTNDFLNSDDGCIEEINMFDFNVSLPDHSTCLIDDKVLPSVINIGESLTKVDEPVSVTVDYYAQEISKKRSKAQTEWRPKRKDDEIAKSVSNNSCNRSVSSDNDVVDQLASHKQNLTRHMWYLDSGYSKHMTGQKALLSNYTEKFSGNVRFGNDQLSPILGYGDIIQDNITISKVSYVEGLGHNLFSIGQFCDKGLEVNFKSKSCSVRTEDGTELLGGHCKTNLYTINLSKVQIDNQVCLKTKASMQQSLLWHRRLSHLNFRYINKLDKMKRYPHKPKPEPSTSSPLELLHMDLCGPMRTQSLGGKKYMLVIVDDYSRYTWVKFLRSKDETPKVLITFLKTTLVNMQRHVKFLRTDNGTNFKNKIVEEYLESVGISHQYSAARTPEQNGVVKRQNRTLVEAAHTMLSQSDLPLFLWAEVVSTACHTQNRSIIHRRFQKTPYELINNRTPTIKYFHVFGCKCFLLNDRKSLNKFSAKADEGIFIGYSSTSAAYHVYLKKSKTVVESVNVTFDEEMASEQLSSEPVITGVLASGQISPEPASIANNSNNASTSISHLSYLDLLFEFVYDEFLGSNVSKSVVTDGSEDTSCNNPVTSEVITEQEFPVQSEAHIPTITLTVEDIQETAEPEVTVSVGCHTLSTQ</sequence>
<evidence type="ECO:0000313" key="2">
    <source>
        <dbReference type="Proteomes" id="UP001055879"/>
    </source>
</evidence>
<keyword evidence="2" id="KW-1185">Reference proteome</keyword>
<accession>A0ACB9DJU1</accession>
<reference evidence="1 2" key="2">
    <citation type="journal article" date="2022" name="Mol. Ecol. Resour.">
        <title>The genomes of chicory, endive, great burdock and yacon provide insights into Asteraceae paleo-polyploidization history and plant inulin production.</title>
        <authorList>
            <person name="Fan W."/>
            <person name="Wang S."/>
            <person name="Wang H."/>
            <person name="Wang A."/>
            <person name="Jiang F."/>
            <person name="Liu H."/>
            <person name="Zhao H."/>
            <person name="Xu D."/>
            <person name="Zhang Y."/>
        </authorList>
    </citation>
    <scope>NUCLEOTIDE SEQUENCE [LARGE SCALE GENOMIC DNA]</scope>
    <source>
        <strain evidence="2">cv. Niubang</strain>
    </source>
</reference>